<gene>
    <name evidence="2" type="ORF">DAY19_08350</name>
</gene>
<evidence type="ECO:0000256" key="1">
    <source>
        <dbReference type="SAM" id="Phobius"/>
    </source>
</evidence>
<sequence>MKYTLIAAGLYNIIWGSWVIFFPTMAFELSGAKIPTYPQIWQCVGMIVAVYGLGYIIAAANPIRHWPIILVGFLGKIFGPIGFIHSIMQDVFPLKFGWNIIFNDLIWWVPFGLILLEAWKSNKRVRSL</sequence>
<accession>A0ABY0IGV9</accession>
<feature type="transmembrane region" description="Helical" evidence="1">
    <location>
        <begin position="66"/>
        <end position="88"/>
    </location>
</feature>
<comment type="caution">
    <text evidence="2">The sequence shown here is derived from an EMBL/GenBank/DDBJ whole genome shotgun (WGS) entry which is preliminary data.</text>
</comment>
<evidence type="ECO:0000313" key="2">
    <source>
        <dbReference type="EMBL" id="RZF22172.1"/>
    </source>
</evidence>
<feature type="transmembrane region" description="Helical" evidence="1">
    <location>
        <begin position="39"/>
        <end position="59"/>
    </location>
</feature>
<keyword evidence="1" id="KW-0812">Transmembrane</keyword>
<dbReference type="Proteomes" id="UP000443582">
    <property type="component" value="Unassembled WGS sequence"/>
</dbReference>
<dbReference type="EMBL" id="QDKL01000002">
    <property type="protein sequence ID" value="RZF22172.1"/>
    <property type="molecule type" value="Genomic_DNA"/>
</dbReference>
<keyword evidence="1" id="KW-0472">Membrane</keyword>
<protein>
    <submittedName>
        <fullName evidence="2">Alkyl hydroperoxide reductase</fullName>
    </submittedName>
</protein>
<keyword evidence="3" id="KW-1185">Reference proteome</keyword>
<feature type="transmembrane region" description="Helical" evidence="1">
    <location>
        <begin position="7"/>
        <end position="27"/>
    </location>
</feature>
<organism evidence="2 3">
    <name type="scientific">Halobacteriovorax vibrionivorans</name>
    <dbReference type="NCBI Taxonomy" id="2152716"/>
    <lineage>
        <taxon>Bacteria</taxon>
        <taxon>Pseudomonadati</taxon>
        <taxon>Bdellovibrionota</taxon>
        <taxon>Bacteriovoracia</taxon>
        <taxon>Bacteriovoracales</taxon>
        <taxon>Halobacteriovoraceae</taxon>
        <taxon>Halobacteriovorax</taxon>
    </lineage>
</organism>
<keyword evidence="1" id="KW-1133">Transmembrane helix</keyword>
<reference evidence="3" key="1">
    <citation type="journal article" date="2019" name="Int. J. Syst. Evol. Microbiol.">
        <title>Halobacteriovorax valvorus sp. nov., a novel prokaryotic predator isolated from coastal seawater of China.</title>
        <authorList>
            <person name="Chen M.-X."/>
        </authorList>
    </citation>
    <scope>NUCLEOTIDE SEQUENCE [LARGE SCALE GENOMIC DNA]</scope>
    <source>
        <strain evidence="3">BL9</strain>
    </source>
</reference>
<feature type="transmembrane region" description="Helical" evidence="1">
    <location>
        <begin position="100"/>
        <end position="119"/>
    </location>
</feature>
<evidence type="ECO:0000313" key="3">
    <source>
        <dbReference type="Proteomes" id="UP000443582"/>
    </source>
</evidence>
<name>A0ABY0IGV9_9BACT</name>
<proteinExistence type="predicted"/>